<proteinExistence type="predicted"/>
<feature type="signal peptide" evidence="1">
    <location>
        <begin position="1"/>
        <end position="21"/>
    </location>
</feature>
<evidence type="ECO:0000313" key="3">
    <source>
        <dbReference type="Proteomes" id="UP000186583"/>
    </source>
</evidence>
<sequence length="502" mass="54874">MIIPRSILAFGVLVVVPSMAALQPYPVVGVSSGINSRTGEMPVRRNINDIYKESGLQWDLYVEALTAMQDANETDAASYFQIAGIHGQPYMAWPGGGPQSGAEAGYCPHNHCSERGTADICRYTRSVRRCTKPATDVGKQSLILSQQALVGQAKRIANSYPEPSRWQYVEAVDSLRIAYWDWGADSDVPPVTAMPTVVINKPVGGVVQPVSVRNPFFSYNYPRSALDGAFGRFDGRNHTKRCVEEDQNYPGTANEYLAEYSLKEKVNATMRFSYASDEMFATPKGAIVTPQSAIWPFEGSGGAPLTSESVTHVQDWGYTYAPMRFWEQAPGETKMAVSRTVNDLYGPQTQQEAETFSPRGVNRRTDAPRREYFAKIEVERAELELPCQVRLFLKGGLAGSFTLLDMPRQGRSYDEVPLSRGVQAADVSRLSTDGALGLIEDGLEVVINKLDGTTIPLGQVPSLTIEVEGVDVVPPASLDELPTLGASRSRLAMARPFAGGKQ</sequence>
<dbReference type="STRING" id="708187.A0A1Q8RLF0"/>
<comment type="caution">
    <text evidence="2">The sequence shown here is derived from an EMBL/GenBank/DDBJ whole genome shotgun (WGS) entry which is preliminary data.</text>
</comment>
<dbReference type="InterPro" id="IPR008922">
    <property type="entry name" value="Di-copper_centre_dom_sf"/>
</dbReference>
<evidence type="ECO:0000256" key="1">
    <source>
        <dbReference type="SAM" id="SignalP"/>
    </source>
</evidence>
<dbReference type="EMBL" id="MPGH01000183">
    <property type="protein sequence ID" value="OLN85142.1"/>
    <property type="molecule type" value="Genomic_DNA"/>
</dbReference>
<protein>
    <submittedName>
        <fullName evidence="2">Tyrosinase 8</fullName>
    </submittedName>
</protein>
<dbReference type="OrthoDB" id="6132182at2759"/>
<dbReference type="Gene3D" id="1.10.1280.10">
    <property type="entry name" value="Di-copper center containing domain from catechol oxidase"/>
    <property type="match status" value="2"/>
</dbReference>
<evidence type="ECO:0000313" key="2">
    <source>
        <dbReference type="EMBL" id="OLN85142.1"/>
    </source>
</evidence>
<gene>
    <name evidence="2" type="ORF">CCHL11_06280</name>
</gene>
<organism evidence="2 3">
    <name type="scientific">Colletotrichum chlorophyti</name>
    <dbReference type="NCBI Taxonomy" id="708187"/>
    <lineage>
        <taxon>Eukaryota</taxon>
        <taxon>Fungi</taxon>
        <taxon>Dikarya</taxon>
        <taxon>Ascomycota</taxon>
        <taxon>Pezizomycotina</taxon>
        <taxon>Sordariomycetes</taxon>
        <taxon>Hypocreomycetidae</taxon>
        <taxon>Glomerellales</taxon>
        <taxon>Glomerellaceae</taxon>
        <taxon>Colletotrichum</taxon>
    </lineage>
</organism>
<dbReference type="AlphaFoldDB" id="A0A1Q8RLF0"/>
<name>A0A1Q8RLF0_9PEZI</name>
<feature type="chain" id="PRO_5013022803" evidence="1">
    <location>
        <begin position="22"/>
        <end position="502"/>
    </location>
</feature>
<dbReference type="SUPFAM" id="SSF48056">
    <property type="entry name" value="Di-copper centre-containing domain"/>
    <property type="match status" value="1"/>
</dbReference>
<keyword evidence="1" id="KW-0732">Signal</keyword>
<reference evidence="2 3" key="1">
    <citation type="submission" date="2016-11" db="EMBL/GenBank/DDBJ databases">
        <title>Draft Genome Assembly of Colletotrichum chlorophyti a pathogen of herbaceous plants.</title>
        <authorList>
            <person name="Gan P."/>
            <person name="Narusaka M."/>
            <person name="Tsushima A."/>
            <person name="Narusaka Y."/>
            <person name="Takano Y."/>
            <person name="Shirasu K."/>
        </authorList>
    </citation>
    <scope>NUCLEOTIDE SEQUENCE [LARGE SCALE GENOMIC DNA]</scope>
    <source>
        <strain evidence="2 3">NTL11</strain>
    </source>
</reference>
<accession>A0A1Q8RLF0</accession>
<keyword evidence="3" id="KW-1185">Reference proteome</keyword>
<dbReference type="Proteomes" id="UP000186583">
    <property type="component" value="Unassembled WGS sequence"/>
</dbReference>